<proteinExistence type="predicted"/>
<gene>
    <name evidence="1" type="ORF">KK1_040820</name>
</gene>
<dbReference type="AlphaFoldDB" id="A0A151R642"/>
<dbReference type="Proteomes" id="UP000075243">
    <property type="component" value="Unassembled WGS sequence"/>
</dbReference>
<dbReference type="Gramene" id="C.cajan_36795.t">
    <property type="protein sequence ID" value="C.cajan_36795.t.cds1"/>
    <property type="gene ID" value="C.cajan_36795"/>
</dbReference>
<keyword evidence="2" id="KW-1185">Reference proteome</keyword>
<evidence type="ECO:0008006" key="3">
    <source>
        <dbReference type="Google" id="ProtNLM"/>
    </source>
</evidence>
<dbReference type="EMBL" id="KQ484051">
    <property type="protein sequence ID" value="KYP37959.1"/>
    <property type="molecule type" value="Genomic_DNA"/>
</dbReference>
<evidence type="ECO:0000313" key="2">
    <source>
        <dbReference type="Proteomes" id="UP000075243"/>
    </source>
</evidence>
<protein>
    <recommendedName>
        <fullName evidence="3">Retrovirus-related Pol polyprotein from transposon TNT 1-94</fullName>
    </recommendedName>
</protein>
<reference evidence="1" key="1">
    <citation type="journal article" date="2012" name="Nat. Biotechnol.">
        <title>Draft genome sequence of pigeonpea (Cajanus cajan), an orphan legume crop of resource-poor farmers.</title>
        <authorList>
            <person name="Varshney R.K."/>
            <person name="Chen W."/>
            <person name="Li Y."/>
            <person name="Bharti A.K."/>
            <person name="Saxena R.K."/>
            <person name="Schlueter J.A."/>
            <person name="Donoghue M.T."/>
            <person name="Azam S."/>
            <person name="Fan G."/>
            <person name="Whaley A.M."/>
            <person name="Farmer A.D."/>
            <person name="Sheridan J."/>
            <person name="Iwata A."/>
            <person name="Tuteja R."/>
            <person name="Penmetsa R.V."/>
            <person name="Wu W."/>
            <person name="Upadhyaya H.D."/>
            <person name="Yang S.P."/>
            <person name="Shah T."/>
            <person name="Saxena K.B."/>
            <person name="Michael T."/>
            <person name="McCombie W.R."/>
            <person name="Yang B."/>
            <person name="Zhang G."/>
            <person name="Yang H."/>
            <person name="Wang J."/>
            <person name="Spillane C."/>
            <person name="Cook D.R."/>
            <person name="May G.D."/>
            <person name="Xu X."/>
            <person name="Jackson S.A."/>
        </authorList>
    </citation>
    <scope>NUCLEOTIDE SEQUENCE [LARGE SCALE GENOMIC DNA]</scope>
</reference>
<name>A0A151R642_CAJCA</name>
<evidence type="ECO:0000313" key="1">
    <source>
        <dbReference type="EMBL" id="KYP37959.1"/>
    </source>
</evidence>
<sequence length="113" mass="12998">MENAEGSDESRAKWKKLDFQLCAVLWQSVEPNILGTLRAFKTSCSFWKKAQNIYANDIQRLYDATQKIASLKQINHEMTSHIAEAQSAVEELKMFLTDDSLEGMKQLEELLEK</sequence>
<accession>A0A151R642</accession>
<organism evidence="1 2">
    <name type="scientific">Cajanus cajan</name>
    <name type="common">Pigeon pea</name>
    <name type="synonym">Cajanus indicus</name>
    <dbReference type="NCBI Taxonomy" id="3821"/>
    <lineage>
        <taxon>Eukaryota</taxon>
        <taxon>Viridiplantae</taxon>
        <taxon>Streptophyta</taxon>
        <taxon>Embryophyta</taxon>
        <taxon>Tracheophyta</taxon>
        <taxon>Spermatophyta</taxon>
        <taxon>Magnoliopsida</taxon>
        <taxon>eudicotyledons</taxon>
        <taxon>Gunneridae</taxon>
        <taxon>Pentapetalae</taxon>
        <taxon>rosids</taxon>
        <taxon>fabids</taxon>
        <taxon>Fabales</taxon>
        <taxon>Fabaceae</taxon>
        <taxon>Papilionoideae</taxon>
        <taxon>50 kb inversion clade</taxon>
        <taxon>NPAAA clade</taxon>
        <taxon>indigoferoid/millettioid clade</taxon>
        <taxon>Phaseoleae</taxon>
        <taxon>Cajanus</taxon>
    </lineage>
</organism>